<evidence type="ECO:0000256" key="2">
    <source>
        <dbReference type="SAM" id="Phobius"/>
    </source>
</evidence>
<organism evidence="3 4">
    <name type="scientific">Geodermatophilus sabuli</name>
    <dbReference type="NCBI Taxonomy" id="1564158"/>
    <lineage>
        <taxon>Bacteria</taxon>
        <taxon>Bacillati</taxon>
        <taxon>Actinomycetota</taxon>
        <taxon>Actinomycetes</taxon>
        <taxon>Geodermatophilales</taxon>
        <taxon>Geodermatophilaceae</taxon>
        <taxon>Geodermatophilus</taxon>
    </lineage>
</organism>
<keyword evidence="2" id="KW-0812">Transmembrane</keyword>
<proteinExistence type="predicted"/>
<dbReference type="AlphaFoldDB" id="A0A7K3W316"/>
<dbReference type="EMBL" id="JAAGWF010000015">
    <property type="protein sequence ID" value="NEK59060.1"/>
    <property type="molecule type" value="Genomic_DNA"/>
</dbReference>
<name>A0A7K3W316_9ACTN</name>
<sequence length="301" mass="32310">MTTSTNGRKTAGRPRRPASAEGRAPSTDPPAPNFIAPEALALPAEDARTDGAAPLVGPRRRRRLTPRRWTALALLTMVLVGIGGATGWYVWGQLPVRYAAQAELLYSLTQEQPTGFLREDRNLSTQLVLLESRTVLDPVAAQYDVPVEELSDAFEAGVVSESEVISLRLTDGDRDSVQPMLQSIIDQYLAASANTQRAELRTYLEGQLQGVVDQIAALRADPARQGEIDALAQREQVIREQLDEVRFTELAGAGASVLTPPFAESDPVSPSRVQAVGAGAAAALLVALLGVAVIARRWTTP</sequence>
<dbReference type="PANTHER" id="PTHR32309:SF31">
    <property type="entry name" value="CAPSULAR EXOPOLYSACCHARIDE FAMILY"/>
    <property type="match status" value="1"/>
</dbReference>
<dbReference type="Proteomes" id="UP000470246">
    <property type="component" value="Unassembled WGS sequence"/>
</dbReference>
<keyword evidence="4" id="KW-1185">Reference proteome</keyword>
<dbReference type="PANTHER" id="PTHR32309">
    <property type="entry name" value="TYROSINE-PROTEIN KINASE"/>
    <property type="match status" value="1"/>
</dbReference>
<keyword evidence="2" id="KW-1133">Transmembrane helix</keyword>
<protein>
    <recommendedName>
        <fullName evidence="5">Chain length determinant protein</fullName>
    </recommendedName>
</protein>
<evidence type="ECO:0000256" key="1">
    <source>
        <dbReference type="SAM" id="MobiDB-lite"/>
    </source>
</evidence>
<reference evidence="3 4" key="1">
    <citation type="submission" date="2020-02" db="EMBL/GenBank/DDBJ databases">
        <title>Geodermatophilus sabuli CPCC 205279 I12A-02694.</title>
        <authorList>
            <person name="Jiang Z."/>
        </authorList>
    </citation>
    <scope>NUCLEOTIDE SEQUENCE [LARGE SCALE GENOMIC DNA]</scope>
    <source>
        <strain evidence="3 4">I12A-02694</strain>
    </source>
</reference>
<evidence type="ECO:0000313" key="4">
    <source>
        <dbReference type="Proteomes" id="UP000470246"/>
    </source>
</evidence>
<comment type="caution">
    <text evidence="3">The sequence shown here is derived from an EMBL/GenBank/DDBJ whole genome shotgun (WGS) entry which is preliminary data.</text>
</comment>
<dbReference type="InterPro" id="IPR050445">
    <property type="entry name" value="Bact_polysacc_biosynth/exp"/>
</dbReference>
<dbReference type="RefSeq" id="WP_163482424.1">
    <property type="nucleotide sequence ID" value="NZ_JAAGWF010000015.1"/>
</dbReference>
<feature type="transmembrane region" description="Helical" evidence="2">
    <location>
        <begin position="275"/>
        <end position="295"/>
    </location>
</feature>
<accession>A0A7K3W316</accession>
<feature type="region of interest" description="Disordered" evidence="1">
    <location>
        <begin position="1"/>
        <end position="35"/>
    </location>
</feature>
<gene>
    <name evidence="3" type="ORF">GCU56_14405</name>
</gene>
<keyword evidence="2" id="KW-0472">Membrane</keyword>
<evidence type="ECO:0008006" key="5">
    <source>
        <dbReference type="Google" id="ProtNLM"/>
    </source>
</evidence>
<feature type="transmembrane region" description="Helical" evidence="2">
    <location>
        <begin position="69"/>
        <end position="91"/>
    </location>
</feature>
<evidence type="ECO:0000313" key="3">
    <source>
        <dbReference type="EMBL" id="NEK59060.1"/>
    </source>
</evidence>